<evidence type="ECO:0000313" key="2">
    <source>
        <dbReference type="EMBL" id="OOZ38831.1"/>
    </source>
</evidence>
<dbReference type="RefSeq" id="WP_078484724.1">
    <property type="nucleotide sequence ID" value="NZ_MPRL01000072.1"/>
</dbReference>
<dbReference type="PANTHER" id="PTHR14119">
    <property type="entry name" value="HYDROLASE"/>
    <property type="match status" value="1"/>
</dbReference>
<accession>A0A1T2L178</accession>
<dbReference type="CDD" id="cd01012">
    <property type="entry name" value="YcaC_related"/>
    <property type="match status" value="1"/>
</dbReference>
<sequence>MSQTLLCDSGQSLLTIIDIQPRLASAMPEASHRRVIDNSRRLLAAATLLEVPQLISEQYPKGLGHTEAELLDGLSGERQILDKSCFSCEASETIRSAVIDSGRRQLILAGMEAHICVLQTALAFTRAGLQVFVVEDAICSRVESNHANAAARMREAGVVITNTESVLFEWLRDARHEQFKAISALVK</sequence>
<dbReference type="Pfam" id="PF00857">
    <property type="entry name" value="Isochorismatase"/>
    <property type="match status" value="1"/>
</dbReference>
<dbReference type="InterPro" id="IPR000868">
    <property type="entry name" value="Isochorismatase-like_dom"/>
</dbReference>
<dbReference type="OrthoDB" id="9796958at2"/>
<dbReference type="Gene3D" id="3.40.50.850">
    <property type="entry name" value="Isochorismatase-like"/>
    <property type="match status" value="1"/>
</dbReference>
<feature type="domain" description="Isochorismatase-like" evidence="1">
    <location>
        <begin position="13"/>
        <end position="164"/>
    </location>
</feature>
<evidence type="ECO:0000313" key="3">
    <source>
        <dbReference type="Proteomes" id="UP000191110"/>
    </source>
</evidence>
<dbReference type="InterPro" id="IPR036380">
    <property type="entry name" value="Isochorismatase-like_sf"/>
</dbReference>
<protein>
    <submittedName>
        <fullName evidence="2">Hydrolase</fullName>
    </submittedName>
</protein>
<dbReference type="GO" id="GO:0016787">
    <property type="term" value="F:hydrolase activity"/>
    <property type="evidence" value="ECO:0007669"/>
    <property type="project" value="UniProtKB-KW"/>
</dbReference>
<dbReference type="PANTHER" id="PTHR14119:SF3">
    <property type="entry name" value="ISOCHORISMATASE DOMAIN-CONTAINING PROTEIN 2"/>
    <property type="match status" value="1"/>
</dbReference>
<keyword evidence="3" id="KW-1185">Reference proteome</keyword>
<comment type="caution">
    <text evidence="2">The sequence shown here is derived from an EMBL/GenBank/DDBJ whole genome shotgun (WGS) entry which is preliminary data.</text>
</comment>
<dbReference type="InterPro" id="IPR050993">
    <property type="entry name" value="Isochorismatase_domain"/>
</dbReference>
<gene>
    <name evidence="2" type="ORF">BOW53_14085</name>
</gene>
<name>A0A1T2L178_9GAMM</name>
<dbReference type="Proteomes" id="UP000191110">
    <property type="component" value="Unassembled WGS sequence"/>
</dbReference>
<keyword evidence="2" id="KW-0378">Hydrolase</keyword>
<reference evidence="2 3" key="1">
    <citation type="submission" date="2016-11" db="EMBL/GenBank/DDBJ databases">
        <title>Mixed transmission modes and dynamic genome evolution in an obligate animal-bacterial symbiosis.</title>
        <authorList>
            <person name="Russell S.L."/>
            <person name="Corbett-Detig R.B."/>
            <person name="Cavanaugh C.M."/>
        </authorList>
    </citation>
    <scope>NUCLEOTIDE SEQUENCE [LARGE SCALE GENOMIC DNA]</scope>
    <source>
        <strain evidence="2">Sveles-Q1</strain>
    </source>
</reference>
<proteinExistence type="predicted"/>
<organism evidence="2 3">
    <name type="scientific">Solemya pervernicosa gill symbiont</name>
    <dbReference type="NCBI Taxonomy" id="642797"/>
    <lineage>
        <taxon>Bacteria</taxon>
        <taxon>Pseudomonadati</taxon>
        <taxon>Pseudomonadota</taxon>
        <taxon>Gammaproteobacteria</taxon>
        <taxon>sulfur-oxidizing symbionts</taxon>
    </lineage>
</organism>
<dbReference type="SUPFAM" id="SSF52499">
    <property type="entry name" value="Isochorismatase-like hydrolases"/>
    <property type="match status" value="1"/>
</dbReference>
<evidence type="ECO:0000259" key="1">
    <source>
        <dbReference type="Pfam" id="PF00857"/>
    </source>
</evidence>
<dbReference type="EMBL" id="MPRL01000072">
    <property type="protein sequence ID" value="OOZ38831.1"/>
    <property type="molecule type" value="Genomic_DNA"/>
</dbReference>
<dbReference type="AlphaFoldDB" id="A0A1T2L178"/>